<accession>A0A9P7D5C7</accession>
<dbReference type="Pfam" id="PF14214">
    <property type="entry name" value="Helitron_like_N"/>
    <property type="match status" value="1"/>
</dbReference>
<dbReference type="AlphaFoldDB" id="A0A9P7D5C7"/>
<organism evidence="3 4">
    <name type="scientific">Suillus placidus</name>
    <dbReference type="NCBI Taxonomy" id="48579"/>
    <lineage>
        <taxon>Eukaryota</taxon>
        <taxon>Fungi</taxon>
        <taxon>Dikarya</taxon>
        <taxon>Basidiomycota</taxon>
        <taxon>Agaricomycotina</taxon>
        <taxon>Agaricomycetes</taxon>
        <taxon>Agaricomycetidae</taxon>
        <taxon>Boletales</taxon>
        <taxon>Suillineae</taxon>
        <taxon>Suillaceae</taxon>
        <taxon>Suillus</taxon>
    </lineage>
</organism>
<dbReference type="Pfam" id="PF20209">
    <property type="entry name" value="DUF6570"/>
    <property type="match status" value="1"/>
</dbReference>
<name>A0A9P7D5C7_9AGAM</name>
<dbReference type="EMBL" id="JABBWD010000007">
    <property type="protein sequence ID" value="KAG1780900.1"/>
    <property type="molecule type" value="Genomic_DNA"/>
</dbReference>
<reference evidence="3" key="1">
    <citation type="journal article" date="2020" name="New Phytol.">
        <title>Comparative genomics reveals dynamic genome evolution in host specialist ectomycorrhizal fungi.</title>
        <authorList>
            <person name="Lofgren L.A."/>
            <person name="Nguyen N.H."/>
            <person name="Vilgalys R."/>
            <person name="Ruytinx J."/>
            <person name="Liao H.L."/>
            <person name="Branco S."/>
            <person name="Kuo A."/>
            <person name="LaButti K."/>
            <person name="Lipzen A."/>
            <person name="Andreopoulos W."/>
            <person name="Pangilinan J."/>
            <person name="Riley R."/>
            <person name="Hundley H."/>
            <person name="Na H."/>
            <person name="Barry K."/>
            <person name="Grigoriev I.V."/>
            <person name="Stajich J.E."/>
            <person name="Kennedy P.G."/>
        </authorList>
    </citation>
    <scope>NUCLEOTIDE SEQUENCE</scope>
    <source>
        <strain evidence="3">DOB743</strain>
    </source>
</reference>
<evidence type="ECO:0000313" key="4">
    <source>
        <dbReference type="Proteomes" id="UP000714275"/>
    </source>
</evidence>
<dbReference type="InterPro" id="IPR046700">
    <property type="entry name" value="DUF6570"/>
</dbReference>
<sequence>MLLTFEDKLDVITEWQKTMGSDAQCRGACAVCAHNDSVELHRLLPPSHDELRDAMCVIFSGHVQKPSRETVKQMRPVMVTKSIVKILIDFLIENNAWYQQCRVAYSEANMNDLFEPCEGNDCSPFLSDANFAFICWNMMQKKEVKKWAHSVHAKPSSAEEKKAAVILHRLHACTKSLKGSAGYKLCRRNEIHSLMKRFSTPALFVTINPHDLTSSMIPVVYWHGPGVFGNCEVFYGMVKAQGRGTLHCHFLIWIAGNPSPEDL</sequence>
<comment type="caution">
    <text evidence="3">The sequence shown here is derived from an EMBL/GenBank/DDBJ whole genome shotgun (WGS) entry which is preliminary data.</text>
</comment>
<gene>
    <name evidence="3" type="ORF">EV702DRAFT_1177653</name>
</gene>
<dbReference type="OrthoDB" id="432234at2759"/>
<evidence type="ECO:0000313" key="3">
    <source>
        <dbReference type="EMBL" id="KAG1780900.1"/>
    </source>
</evidence>
<protein>
    <recommendedName>
        <fullName evidence="5">Helitron helicase-like domain-containing protein</fullName>
    </recommendedName>
</protein>
<dbReference type="Proteomes" id="UP000714275">
    <property type="component" value="Unassembled WGS sequence"/>
</dbReference>
<keyword evidence="4" id="KW-1185">Reference proteome</keyword>
<evidence type="ECO:0000259" key="1">
    <source>
        <dbReference type="Pfam" id="PF14214"/>
    </source>
</evidence>
<feature type="domain" description="DUF6570" evidence="2">
    <location>
        <begin position="23"/>
        <end position="110"/>
    </location>
</feature>
<dbReference type="InterPro" id="IPR025476">
    <property type="entry name" value="Helitron_helicase-like"/>
</dbReference>
<feature type="domain" description="Helitron helicase-like" evidence="1">
    <location>
        <begin position="141"/>
        <end position="214"/>
    </location>
</feature>
<evidence type="ECO:0000259" key="2">
    <source>
        <dbReference type="Pfam" id="PF20209"/>
    </source>
</evidence>
<proteinExistence type="predicted"/>
<evidence type="ECO:0008006" key="5">
    <source>
        <dbReference type="Google" id="ProtNLM"/>
    </source>
</evidence>